<dbReference type="Pfam" id="PF08123">
    <property type="entry name" value="DOT1"/>
    <property type="match status" value="1"/>
</dbReference>
<accession>F0YGS0</accession>
<reference evidence="7 8" key="1">
    <citation type="journal article" date="2011" name="Proc. Natl. Acad. Sci. U.S.A.">
        <title>Niche of harmful alga Aureococcus anophagefferens revealed through ecogenomics.</title>
        <authorList>
            <person name="Gobler C.J."/>
            <person name="Berry D.L."/>
            <person name="Dyhrman S.T."/>
            <person name="Wilhelm S.W."/>
            <person name="Salamov A."/>
            <person name="Lobanov A.V."/>
            <person name="Zhang Y."/>
            <person name="Collier J.L."/>
            <person name="Wurch L.L."/>
            <person name="Kustka A.B."/>
            <person name="Dill B.D."/>
            <person name="Shah M."/>
            <person name="VerBerkmoes N.C."/>
            <person name="Kuo A."/>
            <person name="Terry A."/>
            <person name="Pangilinan J."/>
            <person name="Lindquist E.A."/>
            <person name="Lucas S."/>
            <person name="Paulsen I.T."/>
            <person name="Hattenrath-Lehmann T.K."/>
            <person name="Talmage S.C."/>
            <person name="Walker E.A."/>
            <person name="Koch F."/>
            <person name="Burson A.M."/>
            <person name="Marcoval M.A."/>
            <person name="Tang Y.Z."/>
            <person name="Lecleir G.R."/>
            <person name="Coyne K.J."/>
            <person name="Berg G.M."/>
            <person name="Bertrand E.M."/>
            <person name="Saito M.A."/>
            <person name="Gladyshev V.N."/>
            <person name="Grigoriev I.V."/>
        </authorList>
    </citation>
    <scope>NUCLEOTIDE SEQUENCE [LARGE SCALE GENOMIC DNA]</scope>
    <source>
        <strain evidence="8">CCMP 1984</strain>
    </source>
</reference>
<dbReference type="OrthoDB" id="443402at2759"/>
<dbReference type="KEGG" id="aaf:AURANDRAFT_72173"/>
<sequence>MEADPTRLYLLSVLFTNDQVLTSNANAHLKEVILRRDERLLNLAQILDSRSNLPNATPIDVIHDVIQDEAHVLYTKLFERCSLDVAKSLSKTEREANDLEDEKSLIYGEVDFKYFARVIRKINPGKGTKFYDLGSGSSKALFIARRANMETQLLRDFDCCCGVEVLAGLHTAAHSVASEFSEKIAPMLDLNTSQRVYLQCASFLHVDWSDGDVVFANSTCFGDELMLAMTRQAERLKPGSIFISFTKRLNSSAFDILERKRYCMSWGPATVFVQVRKTHDGTSSFMTSLVDITGDSSYDGDITEACEINMAKGCVSAIISPPTSLYHDVDLVDFPRLRTLAS</sequence>
<evidence type="ECO:0000256" key="5">
    <source>
        <dbReference type="ARBA" id="ARBA00047770"/>
    </source>
</evidence>
<dbReference type="Proteomes" id="UP000002729">
    <property type="component" value="Unassembled WGS sequence"/>
</dbReference>
<evidence type="ECO:0000313" key="7">
    <source>
        <dbReference type="EMBL" id="EGB05725.1"/>
    </source>
</evidence>
<evidence type="ECO:0000313" key="8">
    <source>
        <dbReference type="Proteomes" id="UP000002729"/>
    </source>
</evidence>
<dbReference type="Gene3D" id="3.40.50.150">
    <property type="entry name" value="Vaccinia Virus protein VP39"/>
    <property type="match status" value="1"/>
</dbReference>
<dbReference type="InterPro" id="IPR025789">
    <property type="entry name" value="DOT1_dom"/>
</dbReference>
<dbReference type="GO" id="GO:0051726">
    <property type="term" value="P:regulation of cell cycle"/>
    <property type="evidence" value="ECO:0007669"/>
    <property type="project" value="InterPro"/>
</dbReference>
<organism evidence="8">
    <name type="scientific">Aureococcus anophagefferens</name>
    <name type="common">Harmful bloom alga</name>
    <dbReference type="NCBI Taxonomy" id="44056"/>
    <lineage>
        <taxon>Eukaryota</taxon>
        <taxon>Sar</taxon>
        <taxon>Stramenopiles</taxon>
        <taxon>Ochrophyta</taxon>
        <taxon>Pelagophyceae</taxon>
        <taxon>Pelagomonadales</taxon>
        <taxon>Pelagomonadaceae</taxon>
        <taxon>Aureococcus</taxon>
    </lineage>
</organism>
<dbReference type="SUPFAM" id="SSF53335">
    <property type="entry name" value="S-adenosyl-L-methionine-dependent methyltransferases"/>
    <property type="match status" value="1"/>
</dbReference>
<protein>
    <recommendedName>
        <fullName evidence="2">Histone-lysine N-methyltransferase, H3 lysine-79 specific</fullName>
        <ecNumber evidence="1">2.1.1.360</ecNumber>
    </recommendedName>
    <alternativeName>
        <fullName evidence="4">Histone H3-K79 methyltransferase</fullName>
    </alternativeName>
</protein>
<evidence type="ECO:0000256" key="1">
    <source>
        <dbReference type="ARBA" id="ARBA00012190"/>
    </source>
</evidence>
<evidence type="ECO:0000256" key="3">
    <source>
        <dbReference type="ARBA" id="ARBA00022853"/>
    </source>
</evidence>
<dbReference type="PANTHER" id="PTHR21451:SF19">
    <property type="entry name" value="ACTIVATED IN BLOCKED UNFOLDED PROTEIN RESPONSE"/>
    <property type="match status" value="1"/>
</dbReference>
<dbReference type="InterPro" id="IPR030445">
    <property type="entry name" value="H3-K79_meTrfase"/>
</dbReference>
<dbReference type="eggNOG" id="ENOG502S1KF">
    <property type="taxonomic scope" value="Eukaryota"/>
</dbReference>
<dbReference type="InterPro" id="IPR029063">
    <property type="entry name" value="SAM-dependent_MTases_sf"/>
</dbReference>
<comment type="catalytic activity">
    <reaction evidence="5">
        <text>L-lysyl(79)-[histone H3] + 3 S-adenosyl-L-methionine = N(6),N(6),N(6)-trimethyl-L-lysyl(79)-[histone H3] + 3 S-adenosyl-L-homocysteine + 3 H(+)</text>
        <dbReference type="Rhea" id="RHEA:60328"/>
        <dbReference type="Rhea" id="RHEA-COMP:15549"/>
        <dbReference type="Rhea" id="RHEA-COMP:15552"/>
        <dbReference type="ChEBI" id="CHEBI:15378"/>
        <dbReference type="ChEBI" id="CHEBI:29969"/>
        <dbReference type="ChEBI" id="CHEBI:57856"/>
        <dbReference type="ChEBI" id="CHEBI:59789"/>
        <dbReference type="ChEBI" id="CHEBI:61961"/>
        <dbReference type="EC" id="2.1.1.360"/>
    </reaction>
</comment>
<dbReference type="RefSeq" id="XP_009039564.1">
    <property type="nucleotide sequence ID" value="XM_009041316.1"/>
</dbReference>
<name>F0YGS0_AURAN</name>
<dbReference type="EMBL" id="GL833139">
    <property type="protein sequence ID" value="EGB05725.1"/>
    <property type="molecule type" value="Genomic_DNA"/>
</dbReference>
<gene>
    <name evidence="7" type="ORF">AURANDRAFT_72173</name>
</gene>
<dbReference type="PANTHER" id="PTHR21451">
    <property type="entry name" value="HISTONE H3 METHYLTRANSFERASE"/>
    <property type="match status" value="1"/>
</dbReference>
<dbReference type="GO" id="GO:0140956">
    <property type="term" value="F:histone H3K79 trimethyltransferase activity"/>
    <property type="evidence" value="ECO:0007669"/>
    <property type="project" value="UniProtKB-EC"/>
</dbReference>
<evidence type="ECO:0000256" key="2">
    <source>
        <dbReference type="ARBA" id="ARBA00020987"/>
    </source>
</evidence>
<dbReference type="AlphaFoldDB" id="F0YGS0"/>
<evidence type="ECO:0000256" key="4">
    <source>
        <dbReference type="ARBA" id="ARBA00029821"/>
    </source>
</evidence>
<dbReference type="InParanoid" id="F0YGS0"/>
<feature type="domain" description="DOT1" evidence="6">
    <location>
        <begin position="102"/>
        <end position="258"/>
    </location>
</feature>
<keyword evidence="3" id="KW-0156">Chromatin regulator</keyword>
<dbReference type="EC" id="2.1.1.360" evidence="1"/>
<evidence type="ECO:0000259" key="6">
    <source>
        <dbReference type="Pfam" id="PF08123"/>
    </source>
</evidence>
<dbReference type="GeneID" id="20228582"/>
<keyword evidence="8" id="KW-1185">Reference proteome</keyword>
<proteinExistence type="predicted"/>